<feature type="domain" description="TauD/TfdA-like" evidence="7">
    <location>
        <begin position="27"/>
        <end position="240"/>
    </location>
</feature>
<dbReference type="InterPro" id="IPR050411">
    <property type="entry name" value="AlphaKG_dependent_hydroxylases"/>
</dbReference>
<organism evidence="8 9">
    <name type="scientific">Skeletonema marinoi</name>
    <dbReference type="NCBI Taxonomy" id="267567"/>
    <lineage>
        <taxon>Eukaryota</taxon>
        <taxon>Sar</taxon>
        <taxon>Stramenopiles</taxon>
        <taxon>Ochrophyta</taxon>
        <taxon>Bacillariophyta</taxon>
        <taxon>Coscinodiscophyceae</taxon>
        <taxon>Thalassiosirophycidae</taxon>
        <taxon>Thalassiosirales</taxon>
        <taxon>Skeletonemataceae</taxon>
        <taxon>Skeletonema</taxon>
        <taxon>Skeletonema marinoi-dohrnii complex</taxon>
    </lineage>
</organism>
<evidence type="ECO:0000256" key="5">
    <source>
        <dbReference type="ARBA" id="ARBA00023002"/>
    </source>
</evidence>
<dbReference type="Pfam" id="PF02668">
    <property type="entry name" value="TauD"/>
    <property type="match status" value="1"/>
</dbReference>
<dbReference type="InterPro" id="IPR042098">
    <property type="entry name" value="TauD-like_sf"/>
</dbReference>
<keyword evidence="9" id="KW-1185">Reference proteome</keyword>
<evidence type="ECO:0000313" key="9">
    <source>
        <dbReference type="Proteomes" id="UP001224775"/>
    </source>
</evidence>
<dbReference type="Proteomes" id="UP001224775">
    <property type="component" value="Unassembled WGS sequence"/>
</dbReference>
<proteinExistence type="inferred from homology"/>
<dbReference type="InterPro" id="IPR003819">
    <property type="entry name" value="TauD/TfdA-like"/>
</dbReference>
<gene>
    <name evidence="8" type="ORF">QTG54_014503</name>
</gene>
<dbReference type="Gene3D" id="3.60.130.10">
    <property type="entry name" value="Clavaminate synthase-like"/>
    <property type="match status" value="1"/>
</dbReference>
<evidence type="ECO:0000256" key="4">
    <source>
        <dbReference type="ARBA" id="ARBA00022964"/>
    </source>
</evidence>
<dbReference type="GO" id="GO:0005739">
    <property type="term" value="C:mitochondrion"/>
    <property type="evidence" value="ECO:0007669"/>
    <property type="project" value="TreeGrafter"/>
</dbReference>
<keyword evidence="5 8" id="KW-0560">Oxidoreductase</keyword>
<dbReference type="AlphaFoldDB" id="A0AAD8XW69"/>
<dbReference type="GO" id="GO:0046872">
    <property type="term" value="F:metal ion binding"/>
    <property type="evidence" value="ECO:0007669"/>
    <property type="project" value="UniProtKB-KW"/>
</dbReference>
<dbReference type="EC" id="1.14.11.1" evidence="8"/>
<comment type="cofactor">
    <cofactor evidence="1">
        <name>Fe(2+)</name>
        <dbReference type="ChEBI" id="CHEBI:29033"/>
    </cofactor>
</comment>
<protein>
    <submittedName>
        <fullName evidence="8">Gamma-butyrobetaine hydroxylase</fullName>
        <ecNumber evidence="8">1.14.11.1</ecNumber>
    </submittedName>
</protein>
<reference evidence="8" key="1">
    <citation type="submission" date="2023-06" db="EMBL/GenBank/DDBJ databases">
        <title>Survivors Of The Sea: Transcriptome response of Skeletonema marinoi to long-term dormancy.</title>
        <authorList>
            <person name="Pinder M.I.M."/>
            <person name="Kourtchenko O."/>
            <person name="Robertson E.K."/>
            <person name="Larsson T."/>
            <person name="Maumus F."/>
            <person name="Osuna-Cruz C.M."/>
            <person name="Vancaester E."/>
            <person name="Stenow R."/>
            <person name="Vandepoele K."/>
            <person name="Ploug H."/>
            <person name="Bruchert V."/>
            <person name="Godhe A."/>
            <person name="Topel M."/>
        </authorList>
    </citation>
    <scope>NUCLEOTIDE SEQUENCE</scope>
    <source>
        <strain evidence="8">R05AC</strain>
    </source>
</reference>
<accession>A0AAD8XW69</accession>
<keyword evidence="6" id="KW-0408">Iron</keyword>
<name>A0AAD8XW69_9STRA</name>
<comment type="similarity">
    <text evidence="2">Belongs to the gamma-BBH/TMLD family.</text>
</comment>
<dbReference type="PANTHER" id="PTHR10696">
    <property type="entry name" value="GAMMA-BUTYROBETAINE HYDROXYLASE-RELATED"/>
    <property type="match status" value="1"/>
</dbReference>
<dbReference type="SUPFAM" id="SSF51197">
    <property type="entry name" value="Clavaminate synthase-like"/>
    <property type="match status" value="1"/>
</dbReference>
<evidence type="ECO:0000256" key="3">
    <source>
        <dbReference type="ARBA" id="ARBA00022723"/>
    </source>
</evidence>
<evidence type="ECO:0000256" key="2">
    <source>
        <dbReference type="ARBA" id="ARBA00008654"/>
    </source>
</evidence>
<dbReference type="EMBL" id="JATAAI010000037">
    <property type="protein sequence ID" value="KAK1734630.1"/>
    <property type="molecule type" value="Genomic_DNA"/>
</dbReference>
<sequence>MIEDESMPVAKLAKAISGGAISHGMLYGDIFHVRTGERNANNVAYTSSALCPHQDLAYYESTPGMQLLHCVAMGKDVVGGESTLIDAMAAAYQLRELRPKSFEILTKCPATFVKQRDGACMTYRRPHIALAEDRCSIFDREITAVHWSPPFEGPLCLPPEDVDEYYEAYADFERLLNVDLDVPSEKDLASYADEFTWKRKLKPGEVLIFNNRRMLHGRNGFTVADGVKPQDGRRHLVGCYTNIDDTLNTYRVGLRQRQPAHQCQY</sequence>
<evidence type="ECO:0000313" key="8">
    <source>
        <dbReference type="EMBL" id="KAK1734630.1"/>
    </source>
</evidence>
<evidence type="ECO:0000256" key="6">
    <source>
        <dbReference type="ARBA" id="ARBA00023004"/>
    </source>
</evidence>
<keyword evidence="3" id="KW-0479">Metal-binding</keyword>
<dbReference type="PANTHER" id="PTHR10696:SF25">
    <property type="entry name" value="OXIDOREDUCTASE AIM17-RELATED"/>
    <property type="match status" value="1"/>
</dbReference>
<dbReference type="GO" id="GO:0045329">
    <property type="term" value="P:carnitine biosynthetic process"/>
    <property type="evidence" value="ECO:0007669"/>
    <property type="project" value="TreeGrafter"/>
</dbReference>
<evidence type="ECO:0000259" key="7">
    <source>
        <dbReference type="Pfam" id="PF02668"/>
    </source>
</evidence>
<comment type="caution">
    <text evidence="8">The sequence shown here is derived from an EMBL/GenBank/DDBJ whole genome shotgun (WGS) entry which is preliminary data.</text>
</comment>
<evidence type="ECO:0000256" key="1">
    <source>
        <dbReference type="ARBA" id="ARBA00001954"/>
    </source>
</evidence>
<keyword evidence="4" id="KW-0223">Dioxygenase</keyword>
<dbReference type="GO" id="GO:0008336">
    <property type="term" value="F:gamma-butyrobetaine dioxygenase activity"/>
    <property type="evidence" value="ECO:0007669"/>
    <property type="project" value="UniProtKB-EC"/>
</dbReference>